<reference evidence="2" key="1">
    <citation type="journal article" date="2019" name="Int. J. Syst. Evol. Microbiol.">
        <title>The Global Catalogue of Microorganisms (GCM) 10K type strain sequencing project: providing services to taxonomists for standard genome sequencing and annotation.</title>
        <authorList>
            <consortium name="The Broad Institute Genomics Platform"/>
            <consortium name="The Broad Institute Genome Sequencing Center for Infectious Disease"/>
            <person name="Wu L."/>
            <person name="Ma J."/>
        </authorList>
    </citation>
    <scope>NUCLEOTIDE SEQUENCE [LARGE SCALE GENOMIC DNA]</scope>
    <source>
        <strain evidence="2">CGMCC 4.7608</strain>
    </source>
</reference>
<sequence>MPWPWNERTVLIEAEEAILLPDVASEGKRWRCRHHGKPAQALAMLLGGAARARPAWRNRVHVLLGYPWAHSQLLPWQDGLAGRQAQWRAYALGLMRERGIGGELALRLTPPRHGAARLACAADAALLGEIAGAARAAGWRLAGCRDLLSSSLQRYQRALAQDRRALVVAEAGAVTCLWRGERDWEQLLTLALAPGQSAIDGVAAAEALCGREPGGAYCWAATLGPAQQPMAAQARWLGFPHPLLERLPCAV</sequence>
<proteinExistence type="predicted"/>
<organism evidence="1 2">
    <name type="scientific">Chromobacterium aquaticum</name>
    <dbReference type="NCBI Taxonomy" id="467180"/>
    <lineage>
        <taxon>Bacteria</taxon>
        <taxon>Pseudomonadati</taxon>
        <taxon>Pseudomonadota</taxon>
        <taxon>Betaproteobacteria</taxon>
        <taxon>Neisseriales</taxon>
        <taxon>Chromobacteriaceae</taxon>
        <taxon>Chromobacterium</taxon>
    </lineage>
</organism>
<dbReference type="EMBL" id="JBHSEK010000002">
    <property type="protein sequence ID" value="MFC4488823.1"/>
    <property type="molecule type" value="Genomic_DNA"/>
</dbReference>
<dbReference type="Proteomes" id="UP001595999">
    <property type="component" value="Unassembled WGS sequence"/>
</dbReference>
<evidence type="ECO:0000313" key="2">
    <source>
        <dbReference type="Proteomes" id="UP001595999"/>
    </source>
</evidence>
<accession>A0ABV8ZRP7</accession>
<comment type="caution">
    <text evidence="1">The sequence shown here is derived from an EMBL/GenBank/DDBJ whole genome shotgun (WGS) entry which is preliminary data.</text>
</comment>
<keyword evidence="2" id="KW-1185">Reference proteome</keyword>
<protein>
    <submittedName>
        <fullName evidence="1">Uncharacterized protein</fullName>
    </submittedName>
</protein>
<dbReference type="RefSeq" id="WP_378124150.1">
    <property type="nucleotide sequence ID" value="NZ_JBHSEK010000002.1"/>
</dbReference>
<gene>
    <name evidence="1" type="ORF">ACFO0R_04260</name>
</gene>
<evidence type="ECO:0000313" key="1">
    <source>
        <dbReference type="EMBL" id="MFC4488823.1"/>
    </source>
</evidence>
<name>A0ABV8ZRP7_9NEIS</name>